<evidence type="ECO:0000313" key="1">
    <source>
        <dbReference type="EMBL" id="SPM32696.1"/>
    </source>
</evidence>
<dbReference type="SUPFAM" id="SSF53254">
    <property type="entry name" value="Phosphoglycerate mutase-like"/>
    <property type="match status" value="1"/>
</dbReference>
<dbReference type="GO" id="GO:0016791">
    <property type="term" value="F:phosphatase activity"/>
    <property type="evidence" value="ECO:0007669"/>
    <property type="project" value="TreeGrafter"/>
</dbReference>
<organism evidence="1 2">
    <name type="scientific">Mycobacterium rhizamassiliense</name>
    <dbReference type="NCBI Taxonomy" id="1841860"/>
    <lineage>
        <taxon>Bacteria</taxon>
        <taxon>Bacillati</taxon>
        <taxon>Actinomycetota</taxon>
        <taxon>Actinomycetes</taxon>
        <taxon>Mycobacteriales</taxon>
        <taxon>Mycobacteriaceae</taxon>
        <taxon>Mycobacterium</taxon>
    </lineage>
</organism>
<dbReference type="InterPro" id="IPR029033">
    <property type="entry name" value="His_PPase_superfam"/>
</dbReference>
<accession>A0A2U3NMG7</accession>
<dbReference type="SMART" id="SM00855">
    <property type="entry name" value="PGAM"/>
    <property type="match status" value="1"/>
</dbReference>
<dbReference type="InterPro" id="IPR050275">
    <property type="entry name" value="PGM_Phosphatase"/>
</dbReference>
<dbReference type="STRING" id="1841860.GCA_900157375_00497"/>
<dbReference type="PANTHER" id="PTHR48100">
    <property type="entry name" value="BROAD-SPECIFICITY PHOSPHATASE YOR283W-RELATED"/>
    <property type="match status" value="1"/>
</dbReference>
<dbReference type="Gene3D" id="3.40.50.1240">
    <property type="entry name" value="Phosphoglycerate mutase-like"/>
    <property type="match status" value="1"/>
</dbReference>
<dbReference type="Pfam" id="PF00300">
    <property type="entry name" value="His_Phos_1"/>
    <property type="match status" value="1"/>
</dbReference>
<dbReference type="EMBL" id="FUFA01000002">
    <property type="protein sequence ID" value="SPM32696.1"/>
    <property type="molecule type" value="Genomic_DNA"/>
</dbReference>
<dbReference type="CDD" id="cd07067">
    <property type="entry name" value="HP_PGM_like"/>
    <property type="match status" value="1"/>
</dbReference>
<dbReference type="RefSeq" id="WP_077086149.1">
    <property type="nucleotide sequence ID" value="NZ_LT721901.1"/>
</dbReference>
<name>A0A2U3NMG7_9MYCO</name>
<proteinExistence type="predicted"/>
<reference evidence="1 2" key="1">
    <citation type="submission" date="2017-01" db="EMBL/GenBank/DDBJ databases">
        <authorList>
            <consortium name="Urmite Genomes"/>
        </authorList>
    </citation>
    <scope>NUCLEOTIDE SEQUENCE [LARGE SCALE GENOMIC DNA]</scope>
    <source>
        <strain evidence="1 2">AB57</strain>
    </source>
</reference>
<dbReference type="OrthoDB" id="9793115at2"/>
<dbReference type="Proteomes" id="UP000240988">
    <property type="component" value="Unassembled WGS sequence"/>
</dbReference>
<dbReference type="GO" id="GO:0005737">
    <property type="term" value="C:cytoplasm"/>
    <property type="evidence" value="ECO:0007669"/>
    <property type="project" value="TreeGrafter"/>
</dbReference>
<dbReference type="AlphaFoldDB" id="A0A2U3NMG7"/>
<evidence type="ECO:0000313" key="2">
    <source>
        <dbReference type="Proteomes" id="UP000240988"/>
    </source>
</evidence>
<dbReference type="PROSITE" id="PS51257">
    <property type="entry name" value="PROKAR_LIPOPROTEIN"/>
    <property type="match status" value="1"/>
</dbReference>
<gene>
    <name evidence="1" type="ORF">MRAB57_495</name>
</gene>
<sequence length="237" mass="25104">MRKVSGGGKVSKAAAVLAAVMVLGACGGSPQARSITLTFIRHAESEANAAGVIDTSVPGPSLSQQGKGQAEEVAHSAGHNKFDGIYASTMVRSQQTAAPLAGEMGKHAEVLQGIQEIDAGWYEGKPVSLEPSTYLVAPADWIHGDLQDSIPGSVTGKEFNDRFTKAVQKIYDSGQSNPVVFSHKFAIEYWTMLNAKNAKESLLTTHPLPNIGRVVLTGNPMTGWTVVEWDGVRNFAG</sequence>
<keyword evidence="2" id="KW-1185">Reference proteome</keyword>
<dbReference type="PANTHER" id="PTHR48100:SF62">
    <property type="entry name" value="GLUCOSYL-3-PHOSPHOGLYCERATE PHOSPHATASE"/>
    <property type="match status" value="1"/>
</dbReference>
<dbReference type="InterPro" id="IPR013078">
    <property type="entry name" value="His_Pase_superF_clade-1"/>
</dbReference>
<protein>
    <submittedName>
        <fullName evidence="1">Broad specificity phosphatase PhoE</fullName>
    </submittedName>
</protein>